<comment type="caution">
    <text evidence="1">The sequence shown here is derived from an EMBL/GenBank/DDBJ whole genome shotgun (WGS) entry which is preliminary data.</text>
</comment>
<protein>
    <submittedName>
        <fullName evidence="1">Uncharacterized protein</fullName>
    </submittedName>
</protein>
<evidence type="ECO:0000313" key="1">
    <source>
        <dbReference type="EMBL" id="ETZ04523.1"/>
    </source>
</evidence>
<proteinExistence type="predicted"/>
<dbReference type="Proteomes" id="UP000026922">
    <property type="component" value="Unassembled WGS sequence"/>
</dbReference>
<name>A0A061JH43_9PROT</name>
<dbReference type="RefSeq" id="WP_006303869.1">
    <property type="nucleotide sequence ID" value="NZ_ARPM03000185.1"/>
</dbReference>
<dbReference type="AlphaFoldDB" id="A0A061JH43"/>
<accession>A0A061JH43</accession>
<gene>
    <name evidence="1" type="ORF">K737_301064</name>
</gene>
<organism evidence="1 2">
    <name type="scientific">Holospora undulata HU1</name>
    <dbReference type="NCBI Taxonomy" id="1321371"/>
    <lineage>
        <taxon>Bacteria</taxon>
        <taxon>Pseudomonadati</taxon>
        <taxon>Pseudomonadota</taxon>
        <taxon>Alphaproteobacteria</taxon>
        <taxon>Holosporales</taxon>
        <taxon>Holosporaceae</taxon>
        <taxon>Holospora</taxon>
    </lineage>
</organism>
<keyword evidence="2" id="KW-1185">Reference proteome</keyword>
<evidence type="ECO:0000313" key="2">
    <source>
        <dbReference type="Proteomes" id="UP000026922"/>
    </source>
</evidence>
<sequence length="593" mass="67306">MKKKILFYIFFAGGVNQCFPLSGFCMDGLSKDQKTFEERQGDEESKKEVEGYKTVRMVKEILFSGNYDLADQALRDSTFNQKVNNLADDNLCSLMNGILFSDDCVLAKKFLDGVSGLVNLKERIKQFRYNDFVDFVRGIMLSKNSDCAKEVLKTVNLKEKISEFSGRDFVNFLDFVLSSQEANFSDEVFQACDLKERVREFSSTLKQHGITKKLFQTLAHNNNAEGAGVLYLIDCDGTRTAVSYSSFQGSKLTFSNEDFMDLIRSVLRSKNVSLAKKALQSIDLKEVADKLEGIDCSFLVSTIVHAQNFELAKEAFQAIDLKKIVDSFGGYNYGFADFMRRVLSSNNSDLVKQILKTTDFEKIVTELDDGSFDFLLRGFLISGKSDFFDCVFRSVNLEERVGKLEQYYFPNLLVSTLNSKDLCLGRRILNAMNFQEAPYHLDLENFRLNLLMKEIVKSSSPLSVEALSRLDLKRLVEKFDDGSLCCLLSAIVTSKNFDSANCAAQSIDLRESVGKLKEIDFVNFLKDGVLLSENFDLTRKVLDALNFKEEVPNLSKSDLRDLKERAMYSRNPVSEEVLRQLNLHSHLNSESLR</sequence>
<dbReference type="EMBL" id="ARPM03000185">
    <property type="protein sequence ID" value="ETZ04523.1"/>
    <property type="molecule type" value="Genomic_DNA"/>
</dbReference>
<reference evidence="1 2" key="1">
    <citation type="journal article" date="2013" name="Genome Announc.">
        <title>Draft Genome Sequence of Holospora undulata Strain HU1, a Micronucleus-Specific Symbiont of the Ciliate Paramecium caudatum.</title>
        <authorList>
            <person name="Dohra H."/>
            <person name="Suzuki H."/>
            <person name="Suzuki T."/>
            <person name="Tanaka K."/>
            <person name="Fujishima M."/>
        </authorList>
    </citation>
    <scope>NUCLEOTIDE SEQUENCE [LARGE SCALE GENOMIC DNA]</scope>
    <source>
        <strain evidence="1 2">HU1</strain>
    </source>
</reference>